<dbReference type="SUPFAM" id="SSF109998">
    <property type="entry name" value="Triger factor/SurA peptide-binding domain-like"/>
    <property type="match status" value="1"/>
</dbReference>
<dbReference type="KEGG" id="gms:SOIL9_62250"/>
<dbReference type="Proteomes" id="UP000464178">
    <property type="component" value="Chromosome"/>
</dbReference>
<dbReference type="PANTHER" id="PTHR47245">
    <property type="entry name" value="PEPTIDYLPROLYL ISOMERASE"/>
    <property type="match status" value="1"/>
</dbReference>
<evidence type="ECO:0000313" key="7">
    <source>
        <dbReference type="EMBL" id="VTR91489.1"/>
    </source>
</evidence>
<dbReference type="PANTHER" id="PTHR47245:SF1">
    <property type="entry name" value="FOLDASE PROTEIN PRSA"/>
    <property type="match status" value="1"/>
</dbReference>
<dbReference type="EC" id="5.2.1.8" evidence="2"/>
<feature type="region of interest" description="Disordered" evidence="6">
    <location>
        <begin position="204"/>
        <end position="223"/>
    </location>
</feature>
<keyword evidence="8" id="KW-1185">Reference proteome</keyword>
<keyword evidence="3" id="KW-0732">Signal</keyword>
<evidence type="ECO:0000256" key="5">
    <source>
        <dbReference type="ARBA" id="ARBA00023235"/>
    </source>
</evidence>
<comment type="catalytic activity">
    <reaction evidence="1">
        <text>[protein]-peptidylproline (omega=180) = [protein]-peptidylproline (omega=0)</text>
        <dbReference type="Rhea" id="RHEA:16237"/>
        <dbReference type="Rhea" id="RHEA-COMP:10747"/>
        <dbReference type="Rhea" id="RHEA-COMP:10748"/>
        <dbReference type="ChEBI" id="CHEBI:83833"/>
        <dbReference type="ChEBI" id="CHEBI:83834"/>
        <dbReference type="EC" id="5.2.1.8"/>
    </reaction>
</comment>
<feature type="compositionally biased region" description="Basic and acidic residues" evidence="6">
    <location>
        <begin position="38"/>
        <end position="49"/>
    </location>
</feature>
<evidence type="ECO:0000256" key="6">
    <source>
        <dbReference type="SAM" id="MobiDB-lite"/>
    </source>
</evidence>
<dbReference type="GO" id="GO:0003755">
    <property type="term" value="F:peptidyl-prolyl cis-trans isomerase activity"/>
    <property type="evidence" value="ECO:0007669"/>
    <property type="project" value="UniProtKB-KW"/>
</dbReference>
<name>A0A6P2CRG1_9BACT</name>
<protein>
    <recommendedName>
        <fullName evidence="2">peptidylprolyl isomerase</fullName>
        <ecNumber evidence="2">5.2.1.8</ecNumber>
    </recommendedName>
</protein>
<dbReference type="EMBL" id="LR593886">
    <property type="protein sequence ID" value="VTR91489.1"/>
    <property type="molecule type" value="Genomic_DNA"/>
</dbReference>
<evidence type="ECO:0000256" key="2">
    <source>
        <dbReference type="ARBA" id="ARBA00013194"/>
    </source>
</evidence>
<evidence type="ECO:0000256" key="1">
    <source>
        <dbReference type="ARBA" id="ARBA00000971"/>
    </source>
</evidence>
<dbReference type="AlphaFoldDB" id="A0A6P2CRG1"/>
<accession>A0A6P2CRG1</accession>
<organism evidence="7 8">
    <name type="scientific">Gemmata massiliana</name>
    <dbReference type="NCBI Taxonomy" id="1210884"/>
    <lineage>
        <taxon>Bacteria</taxon>
        <taxon>Pseudomonadati</taxon>
        <taxon>Planctomycetota</taxon>
        <taxon>Planctomycetia</taxon>
        <taxon>Gemmatales</taxon>
        <taxon>Gemmataceae</taxon>
        <taxon>Gemmata</taxon>
    </lineage>
</organism>
<feature type="region of interest" description="Disordered" evidence="6">
    <location>
        <begin position="33"/>
        <end position="55"/>
    </location>
</feature>
<dbReference type="RefSeq" id="WP_162666472.1">
    <property type="nucleotide sequence ID" value="NZ_LR593886.1"/>
</dbReference>
<keyword evidence="5 7" id="KW-0413">Isomerase</keyword>
<sequence>MITKWKLALAVAAGAAFTDFGTWKSSAQPAPVSAAKAADAKPTEPKPPKPSEPVATIFGDVPITREAFANHLIRRYGKKELEPFVNNQIIARGFAQEGFTFAPLEIEAALDATCAAAKMTRAQLTEELLKSQSKTLEEWNEDVNIPLQMLTRLTHAKIKAATEAELRRAFDLKYGEKLDCRIILWSNETEARAAYEKVRESEKEFDAHARRGPQAGQPRSSVAADGRTELIPRARPFEERQAEQAVYAAVAKLQSGEVSPLIQIELEGNKGFIALKCDKVIPADKSKSFEKEKPALLMDVMSAKISNELPKLRAELMRRAAPKYHLTFPDPVVLPNPIPAPKK</sequence>
<proteinExistence type="predicted"/>
<evidence type="ECO:0000256" key="3">
    <source>
        <dbReference type="ARBA" id="ARBA00022729"/>
    </source>
</evidence>
<gene>
    <name evidence="7" type="ORF">SOIL9_62250</name>
</gene>
<dbReference type="InterPro" id="IPR027304">
    <property type="entry name" value="Trigger_fact/SurA_dom_sf"/>
</dbReference>
<reference evidence="7 8" key="1">
    <citation type="submission" date="2019-05" db="EMBL/GenBank/DDBJ databases">
        <authorList>
            <consortium name="Science for Life Laboratories"/>
        </authorList>
    </citation>
    <scope>NUCLEOTIDE SEQUENCE [LARGE SCALE GENOMIC DNA]</scope>
    <source>
        <strain evidence="7">Soil9</strain>
    </source>
</reference>
<evidence type="ECO:0000313" key="8">
    <source>
        <dbReference type="Proteomes" id="UP000464178"/>
    </source>
</evidence>
<evidence type="ECO:0000256" key="4">
    <source>
        <dbReference type="ARBA" id="ARBA00023110"/>
    </source>
</evidence>
<dbReference type="Gene3D" id="1.10.4030.10">
    <property type="entry name" value="Porin chaperone SurA, peptide-binding domain"/>
    <property type="match status" value="1"/>
</dbReference>
<dbReference type="InterPro" id="IPR050245">
    <property type="entry name" value="PrsA_foldase"/>
</dbReference>
<keyword evidence="4" id="KW-0697">Rotamase</keyword>